<evidence type="ECO:0000256" key="1">
    <source>
        <dbReference type="SAM" id="Phobius"/>
    </source>
</evidence>
<dbReference type="AlphaFoldDB" id="A0A182S9Y7"/>
<organism evidence="2 3">
    <name type="scientific">Anopheles maculatus</name>
    <dbReference type="NCBI Taxonomy" id="74869"/>
    <lineage>
        <taxon>Eukaryota</taxon>
        <taxon>Metazoa</taxon>
        <taxon>Ecdysozoa</taxon>
        <taxon>Arthropoda</taxon>
        <taxon>Hexapoda</taxon>
        <taxon>Insecta</taxon>
        <taxon>Pterygota</taxon>
        <taxon>Neoptera</taxon>
        <taxon>Endopterygota</taxon>
        <taxon>Diptera</taxon>
        <taxon>Nematocera</taxon>
        <taxon>Culicoidea</taxon>
        <taxon>Culicidae</taxon>
        <taxon>Anophelinae</taxon>
        <taxon>Anopheles</taxon>
        <taxon>Anopheles maculatus group</taxon>
    </lineage>
</organism>
<protein>
    <submittedName>
        <fullName evidence="2">Uncharacterized protein</fullName>
    </submittedName>
</protein>
<feature type="transmembrane region" description="Helical" evidence="1">
    <location>
        <begin position="37"/>
        <end position="61"/>
    </location>
</feature>
<reference evidence="3" key="1">
    <citation type="submission" date="2013-09" db="EMBL/GenBank/DDBJ databases">
        <title>The Genome Sequence of Anopheles maculatus species B.</title>
        <authorList>
            <consortium name="The Broad Institute Genomics Platform"/>
            <person name="Neafsey D.E."/>
            <person name="Besansky N."/>
            <person name="Howell P."/>
            <person name="Walton C."/>
            <person name="Young S.K."/>
            <person name="Zeng Q."/>
            <person name="Gargeya S."/>
            <person name="Fitzgerald M."/>
            <person name="Haas B."/>
            <person name="Abouelleil A."/>
            <person name="Allen A.W."/>
            <person name="Alvarado L."/>
            <person name="Arachchi H.M."/>
            <person name="Berlin A.M."/>
            <person name="Chapman S.B."/>
            <person name="Gainer-Dewar J."/>
            <person name="Goldberg J."/>
            <person name="Griggs A."/>
            <person name="Gujja S."/>
            <person name="Hansen M."/>
            <person name="Howarth C."/>
            <person name="Imamovic A."/>
            <person name="Ireland A."/>
            <person name="Larimer J."/>
            <person name="McCowan C."/>
            <person name="Murphy C."/>
            <person name="Pearson M."/>
            <person name="Poon T.W."/>
            <person name="Priest M."/>
            <person name="Roberts A."/>
            <person name="Saif S."/>
            <person name="Shea T."/>
            <person name="Sisk P."/>
            <person name="Sykes S."/>
            <person name="Wortman J."/>
            <person name="Nusbaum C."/>
            <person name="Birren B."/>
        </authorList>
    </citation>
    <scope>NUCLEOTIDE SEQUENCE [LARGE SCALE GENOMIC DNA]</scope>
    <source>
        <strain evidence="3">maculatus3</strain>
    </source>
</reference>
<dbReference type="Proteomes" id="UP000075901">
    <property type="component" value="Unassembled WGS sequence"/>
</dbReference>
<name>A0A182S9Y7_9DIPT</name>
<feature type="transmembrane region" description="Helical" evidence="1">
    <location>
        <begin position="103"/>
        <end position="122"/>
    </location>
</feature>
<dbReference type="EnsemblMetazoa" id="AMAM002614-RA">
    <property type="protein sequence ID" value="AMAM002614-PA"/>
    <property type="gene ID" value="AMAM002614"/>
</dbReference>
<feature type="transmembrane region" description="Helical" evidence="1">
    <location>
        <begin position="73"/>
        <end position="97"/>
    </location>
</feature>
<keyword evidence="3" id="KW-1185">Reference proteome</keyword>
<evidence type="ECO:0000313" key="2">
    <source>
        <dbReference type="EnsemblMetazoa" id="AMAM002614-PA"/>
    </source>
</evidence>
<keyword evidence="1" id="KW-0812">Transmembrane</keyword>
<keyword evidence="1" id="KW-0472">Membrane</keyword>
<keyword evidence="1" id="KW-1133">Transmembrane helix</keyword>
<dbReference type="VEuPathDB" id="VectorBase:AMAM002614"/>
<reference evidence="2" key="2">
    <citation type="submission" date="2020-05" db="UniProtKB">
        <authorList>
            <consortium name="EnsemblMetazoa"/>
        </authorList>
    </citation>
    <scope>IDENTIFICATION</scope>
    <source>
        <strain evidence="2">maculatus3</strain>
    </source>
</reference>
<sequence length="124" mass="13789">MNANRVSQMIGFDNCTAGNDTSDQDERTVPHETCNQFTYAFLVAASGLDCFMSLVLLVAIGMRKSVLLRLYMLHLWFHMSFCFYCWLAVLLAFRGAVTSSTLLSVWGVVLILSSGMYTPFAIPG</sequence>
<proteinExistence type="predicted"/>
<accession>A0A182S9Y7</accession>
<evidence type="ECO:0000313" key="3">
    <source>
        <dbReference type="Proteomes" id="UP000075901"/>
    </source>
</evidence>